<proteinExistence type="predicted"/>
<dbReference type="NCBIfam" id="TIGR01640">
    <property type="entry name" value="F_box_assoc_1"/>
    <property type="match status" value="1"/>
</dbReference>
<feature type="domain" description="F-box" evidence="1">
    <location>
        <begin position="39"/>
        <end position="73"/>
    </location>
</feature>
<dbReference type="PANTHER" id="PTHR31672:SF11">
    <property type="entry name" value="F-BOX PROTEIN CPR1-LIKE ISOFORM X2"/>
    <property type="match status" value="1"/>
</dbReference>
<reference evidence="4 5" key="2">
    <citation type="journal article" date="2019" name="Plant Biotechnol. J.">
        <title>The red bayberry genome and genetic basis of sex determination.</title>
        <authorList>
            <person name="Jia H.M."/>
            <person name="Jia H.J."/>
            <person name="Cai Q.L."/>
            <person name="Wang Y."/>
            <person name="Zhao H.B."/>
            <person name="Yang W.F."/>
            <person name="Wang G.Y."/>
            <person name="Li Y.H."/>
            <person name="Zhan D.L."/>
            <person name="Shen Y.T."/>
            <person name="Niu Q.F."/>
            <person name="Chang L."/>
            <person name="Qiu J."/>
            <person name="Zhao L."/>
            <person name="Xie H.B."/>
            <person name="Fu W.Y."/>
            <person name="Jin J."/>
            <person name="Li X.W."/>
            <person name="Jiao Y."/>
            <person name="Zhou C.C."/>
            <person name="Tu T."/>
            <person name="Chai C.Y."/>
            <person name="Gao J.L."/>
            <person name="Fan L.J."/>
            <person name="van de Weg E."/>
            <person name="Wang J.Y."/>
            <person name="Gao Z.S."/>
        </authorList>
    </citation>
    <scope>NUCLEOTIDE SEQUENCE [LARGE SCALE GENOMIC DNA]</scope>
    <source>
        <tissue evidence="4">Leaves</tissue>
    </source>
</reference>
<dbReference type="InterPro" id="IPR001810">
    <property type="entry name" value="F-box_dom"/>
</dbReference>
<dbReference type="PANTHER" id="PTHR31672">
    <property type="entry name" value="BNACNNG10540D PROTEIN"/>
    <property type="match status" value="1"/>
</dbReference>
<dbReference type="InterPro" id="IPR013187">
    <property type="entry name" value="F-box-assoc_dom_typ3"/>
</dbReference>
<dbReference type="SUPFAM" id="SSF81383">
    <property type="entry name" value="F-box domain"/>
    <property type="match status" value="1"/>
</dbReference>
<dbReference type="Pfam" id="PF08268">
    <property type="entry name" value="FBA_3"/>
    <property type="match status" value="1"/>
</dbReference>
<dbReference type="AlphaFoldDB" id="A0A6A1WKR1"/>
<dbReference type="InterPro" id="IPR050796">
    <property type="entry name" value="SCF_F-box_component"/>
</dbReference>
<reference evidence="4" key="3">
    <citation type="submission" date="2019-09" db="EMBL/GenBank/DDBJ databases">
        <authorList>
            <person name="Gao Z."/>
        </authorList>
    </citation>
    <scope>NUCLEOTIDE SEQUENCE</scope>
    <source>
        <tissue evidence="4">Leaves</tissue>
    </source>
</reference>
<dbReference type="EMBL" id="RXIC02000026">
    <property type="protein sequence ID" value="KAB1204759.1"/>
    <property type="molecule type" value="Genomic_DNA"/>
</dbReference>
<evidence type="ECO:0000313" key="4">
    <source>
        <dbReference type="EMBL" id="KAB1223450.1"/>
    </source>
</evidence>
<dbReference type="Proteomes" id="UP000516437">
    <property type="component" value="Chromosome 8"/>
</dbReference>
<reference evidence="4" key="1">
    <citation type="submission" date="2018-07" db="EMBL/GenBank/DDBJ databases">
        <authorList>
            <person name="Gao Z.-S."/>
            <person name="Jia H.-M."/>
            <person name="Jia H.-J."/>
            <person name="Cai Q.-L."/>
            <person name="Wang Y."/>
            <person name="Zhao H.-B."/>
        </authorList>
    </citation>
    <scope>NUCLEOTIDE SEQUENCE</scope>
    <source>
        <tissue evidence="4">Leaves</tissue>
    </source>
</reference>
<gene>
    <name evidence="4" type="ORF">CJ030_MR2G012447</name>
    <name evidence="3" type="ORF">CJ030_MR8G027394</name>
</gene>
<evidence type="ECO:0000313" key="5">
    <source>
        <dbReference type="Proteomes" id="UP000516437"/>
    </source>
</evidence>
<sequence length="419" mass="47487">MTSPMGNKNSSLLRLVEERALSMEEKKKQQEALVPYLHKDCVSNILVRLPLDCLQRSRFVCKPWYTIINSPLFTDAHLHRSESVLIFLSSIERESLYRSPMASIPPEKPNTVSVETKFLQSACVPVLGQPNMDPNMKSYIKFLEISGEKSKVGEYNVRCLGNIRASCNGLILLDNKLKKGGLIVINPVTRKLIALPLGTLYPPHDESYGFALSNISREYKVVHLFRDELGFLGCEILILGTRLWRGVNGPSFGLVGWFGHMPVSAIGALHWVPHIDHSDYIVSMDVDTEKFHTVPLPKSSRTHDGIVEMGGFLSFVTHVELNQIDVWILKGIGELWTKQHSIITGCIMDMVPLFSLRIKGDMIFKRDEDGSFHTYDFQLQVMRKVEMENHRLPVSCSLLPHVNSLVSWSRQDRTQDVCD</sequence>
<dbReference type="Proteomes" id="UP000516437">
    <property type="component" value="Chromosome 2"/>
</dbReference>
<keyword evidence="5" id="KW-1185">Reference proteome</keyword>
<dbReference type="Pfam" id="PF00646">
    <property type="entry name" value="F-box"/>
    <property type="match status" value="1"/>
</dbReference>
<accession>A0A6A1WKR1</accession>
<organism evidence="4 5">
    <name type="scientific">Morella rubra</name>
    <name type="common">Chinese bayberry</name>
    <dbReference type="NCBI Taxonomy" id="262757"/>
    <lineage>
        <taxon>Eukaryota</taxon>
        <taxon>Viridiplantae</taxon>
        <taxon>Streptophyta</taxon>
        <taxon>Embryophyta</taxon>
        <taxon>Tracheophyta</taxon>
        <taxon>Spermatophyta</taxon>
        <taxon>Magnoliopsida</taxon>
        <taxon>eudicotyledons</taxon>
        <taxon>Gunneridae</taxon>
        <taxon>Pentapetalae</taxon>
        <taxon>rosids</taxon>
        <taxon>fabids</taxon>
        <taxon>Fagales</taxon>
        <taxon>Myricaceae</taxon>
        <taxon>Morella</taxon>
    </lineage>
</organism>
<dbReference type="EMBL" id="RXIC02000020">
    <property type="protein sequence ID" value="KAB1223450.1"/>
    <property type="molecule type" value="Genomic_DNA"/>
</dbReference>
<comment type="caution">
    <text evidence="4">The sequence shown here is derived from an EMBL/GenBank/DDBJ whole genome shotgun (WGS) entry which is preliminary data.</text>
</comment>
<dbReference type="InterPro" id="IPR017451">
    <property type="entry name" value="F-box-assoc_interact_dom"/>
</dbReference>
<protein>
    <submittedName>
        <fullName evidence="4">F-box protein CPR30</fullName>
    </submittedName>
</protein>
<dbReference type="OrthoDB" id="1938527at2759"/>
<evidence type="ECO:0000313" key="3">
    <source>
        <dbReference type="EMBL" id="KAB1204759.1"/>
    </source>
</evidence>
<feature type="domain" description="F-box associated beta-propeller type 3" evidence="2">
    <location>
        <begin position="159"/>
        <end position="389"/>
    </location>
</feature>
<evidence type="ECO:0000259" key="2">
    <source>
        <dbReference type="Pfam" id="PF08268"/>
    </source>
</evidence>
<dbReference type="InterPro" id="IPR036047">
    <property type="entry name" value="F-box-like_dom_sf"/>
</dbReference>
<evidence type="ECO:0000259" key="1">
    <source>
        <dbReference type="Pfam" id="PF00646"/>
    </source>
</evidence>
<name>A0A6A1WKR1_9ROSI</name>